<dbReference type="EMBL" id="GGEC01078258">
    <property type="protein sequence ID" value="MBX58742.1"/>
    <property type="molecule type" value="Transcribed_RNA"/>
</dbReference>
<proteinExistence type="predicted"/>
<dbReference type="AlphaFoldDB" id="A0A2P2PVH2"/>
<reference evidence="1" key="1">
    <citation type="submission" date="2018-02" db="EMBL/GenBank/DDBJ databases">
        <title>Rhizophora mucronata_Transcriptome.</title>
        <authorList>
            <person name="Meera S.P."/>
            <person name="Sreeshan A."/>
            <person name="Augustine A."/>
        </authorList>
    </citation>
    <scope>NUCLEOTIDE SEQUENCE</scope>
    <source>
        <tissue evidence="1">Leaf</tissue>
    </source>
</reference>
<accession>A0A2P2PVH2</accession>
<protein>
    <submittedName>
        <fullName evidence="1">Uncharacterized protein</fullName>
    </submittedName>
</protein>
<evidence type="ECO:0000313" key="1">
    <source>
        <dbReference type="EMBL" id="MBX58742.1"/>
    </source>
</evidence>
<name>A0A2P2PVH2_RHIMU</name>
<sequence>MIMILLMTVNCKWVFDFDDCLFVCGCECLCAVF</sequence>
<organism evidence="1">
    <name type="scientific">Rhizophora mucronata</name>
    <name type="common">Asiatic mangrove</name>
    <dbReference type="NCBI Taxonomy" id="61149"/>
    <lineage>
        <taxon>Eukaryota</taxon>
        <taxon>Viridiplantae</taxon>
        <taxon>Streptophyta</taxon>
        <taxon>Embryophyta</taxon>
        <taxon>Tracheophyta</taxon>
        <taxon>Spermatophyta</taxon>
        <taxon>Magnoliopsida</taxon>
        <taxon>eudicotyledons</taxon>
        <taxon>Gunneridae</taxon>
        <taxon>Pentapetalae</taxon>
        <taxon>rosids</taxon>
        <taxon>fabids</taxon>
        <taxon>Malpighiales</taxon>
        <taxon>Rhizophoraceae</taxon>
        <taxon>Rhizophora</taxon>
    </lineage>
</organism>